<dbReference type="RefSeq" id="WP_089358376.1">
    <property type="nucleotide sequence ID" value="NZ_FZPD01000007.1"/>
</dbReference>
<protein>
    <submittedName>
        <fullName evidence="1">Uncharacterized protein</fullName>
    </submittedName>
</protein>
<accession>A0A239M9Z1</accession>
<sequence length="187" mass="21268">MNLTKIFLSLSIAILFIQCSSDNSIHHTLEEPKIEFTFGILQGYWAYQDIKEDTIYFNNLDSTIVLEISHVNITHPNDIALLTHSQSDDKKWIHTIPIKTNKDKEVFVTDKNVFVMSYSGYGMSKINGIETYDTEFSMLIPVKIGVEAVAGNDTLELDNTDLDYIDVTYSSPILDIDGDAKLYIKKF</sequence>
<evidence type="ECO:0000313" key="2">
    <source>
        <dbReference type="Proteomes" id="UP000198393"/>
    </source>
</evidence>
<reference evidence="1 2" key="1">
    <citation type="submission" date="2017-06" db="EMBL/GenBank/DDBJ databases">
        <authorList>
            <person name="Kim H.J."/>
            <person name="Triplett B.A."/>
        </authorList>
    </citation>
    <scope>NUCLEOTIDE SEQUENCE [LARGE SCALE GENOMIC DNA]</scope>
    <source>
        <strain evidence="1 2">DSM 19307</strain>
    </source>
</reference>
<evidence type="ECO:0000313" key="1">
    <source>
        <dbReference type="EMBL" id="SNT38903.1"/>
    </source>
</evidence>
<gene>
    <name evidence="1" type="ORF">SAMN05421640_3717</name>
</gene>
<dbReference type="EMBL" id="FZPD01000007">
    <property type="protein sequence ID" value="SNT38903.1"/>
    <property type="molecule type" value="Genomic_DNA"/>
</dbReference>
<dbReference type="Proteomes" id="UP000198393">
    <property type="component" value="Unassembled WGS sequence"/>
</dbReference>
<proteinExistence type="predicted"/>
<keyword evidence="2" id="KW-1185">Reference proteome</keyword>
<organism evidence="1 2">
    <name type="scientific">Ekhidna lutea</name>
    <dbReference type="NCBI Taxonomy" id="447679"/>
    <lineage>
        <taxon>Bacteria</taxon>
        <taxon>Pseudomonadati</taxon>
        <taxon>Bacteroidota</taxon>
        <taxon>Cytophagia</taxon>
        <taxon>Cytophagales</taxon>
        <taxon>Reichenbachiellaceae</taxon>
        <taxon>Ekhidna</taxon>
    </lineage>
</organism>
<name>A0A239M9Z1_EKHLU</name>
<dbReference type="AlphaFoldDB" id="A0A239M9Z1"/>